<name>A0A381EIU1_CAMUP</name>
<organism evidence="1 2">
    <name type="scientific">Campylobacter upsaliensis</name>
    <dbReference type="NCBI Taxonomy" id="28080"/>
    <lineage>
        <taxon>Bacteria</taxon>
        <taxon>Pseudomonadati</taxon>
        <taxon>Campylobacterota</taxon>
        <taxon>Epsilonproteobacteria</taxon>
        <taxon>Campylobacterales</taxon>
        <taxon>Campylobacteraceae</taxon>
        <taxon>Campylobacter</taxon>
    </lineage>
</organism>
<evidence type="ECO:0000313" key="1">
    <source>
        <dbReference type="EMBL" id="SUX26850.1"/>
    </source>
</evidence>
<dbReference type="RefSeq" id="WP_004274773.1">
    <property type="nucleotide sequence ID" value="NZ_JANKIR010000005.1"/>
</dbReference>
<dbReference type="EMBL" id="UFUZ01000001">
    <property type="protein sequence ID" value="SUX26850.1"/>
    <property type="molecule type" value="Genomic_DNA"/>
</dbReference>
<evidence type="ECO:0000313" key="2">
    <source>
        <dbReference type="Proteomes" id="UP000254161"/>
    </source>
</evidence>
<protein>
    <submittedName>
        <fullName evidence="1">Uncharacterized protein</fullName>
    </submittedName>
</protein>
<dbReference type="AlphaFoldDB" id="A0A381EIU1"/>
<gene>
    <name evidence="1" type="ORF">NCTC12264_01085</name>
</gene>
<proteinExistence type="predicted"/>
<reference evidence="1 2" key="1">
    <citation type="submission" date="2018-06" db="EMBL/GenBank/DDBJ databases">
        <authorList>
            <consortium name="Pathogen Informatics"/>
            <person name="Doyle S."/>
        </authorList>
    </citation>
    <scope>NUCLEOTIDE SEQUENCE [LARGE SCALE GENOMIC DNA]</scope>
    <source>
        <strain evidence="1 2">NCTC12264</strain>
    </source>
</reference>
<sequence>MFYEDLGYFYIQQGLDKSGFGEKILHNFYEVPITSIDVIGGGEFTTMLNINKDDKIYAISFDFSSEILEKIIAHTSAENKTLLNKALKSLGNDKFDLRDSIPCNIQAYVGQSYQNHNECYAPFIIKNIDFI</sequence>
<accession>A0A381EIU1</accession>
<dbReference type="Proteomes" id="UP000254161">
    <property type="component" value="Unassembled WGS sequence"/>
</dbReference>